<dbReference type="Pfam" id="PF09346">
    <property type="entry name" value="SMI1_KNR4"/>
    <property type="match status" value="1"/>
</dbReference>
<name>A0A3R9NSL8_9BACT</name>
<dbReference type="InterPro" id="IPR018958">
    <property type="entry name" value="Knr4/Smi1-like_dom"/>
</dbReference>
<proteinExistence type="predicted"/>
<reference evidence="2 3" key="1">
    <citation type="submission" date="2018-12" db="EMBL/GenBank/DDBJ databases">
        <authorList>
            <person name="Feng G."/>
            <person name="Zhu H."/>
        </authorList>
    </citation>
    <scope>NUCLEOTIDE SEQUENCE [LARGE SCALE GENOMIC DNA]</scope>
    <source>
        <strain evidence="2 3">9PBR-2</strain>
    </source>
</reference>
<gene>
    <name evidence="2" type="ORF">EI290_05370</name>
</gene>
<evidence type="ECO:0000259" key="1">
    <source>
        <dbReference type="Pfam" id="PF09346"/>
    </source>
</evidence>
<feature type="domain" description="Knr4/Smi1-like" evidence="1">
    <location>
        <begin position="22"/>
        <end position="146"/>
    </location>
</feature>
<dbReference type="OrthoDB" id="877855at2"/>
<sequence length="161" mass="18552">MNKLSELNDLWKKAKIRTVDTATEQQVSEFEATHNLIIPHDLRGYFVAVNGTDRLPDNEFYTFCTLEQFQPITKVLDAWKNGIPRHSDVLEKIGSPQNCFVFADYSIYLFAYAIRLYPTESAQNEVYAICGGEYRIIAKSFSEFIDLYLQQADELTFCLIA</sequence>
<keyword evidence="3" id="KW-1185">Reference proteome</keyword>
<dbReference type="AlphaFoldDB" id="A0A3R9NSL8"/>
<organism evidence="2 3">
    <name type="scientific">Hymenobacter metallilatus</name>
    <dbReference type="NCBI Taxonomy" id="2493666"/>
    <lineage>
        <taxon>Bacteria</taxon>
        <taxon>Pseudomonadati</taxon>
        <taxon>Bacteroidota</taxon>
        <taxon>Cytophagia</taxon>
        <taxon>Cytophagales</taxon>
        <taxon>Hymenobacteraceae</taxon>
        <taxon>Hymenobacter</taxon>
    </lineage>
</organism>
<dbReference type="EMBL" id="RWIS01000002">
    <property type="protein sequence ID" value="RSK36312.1"/>
    <property type="molecule type" value="Genomic_DNA"/>
</dbReference>
<evidence type="ECO:0000313" key="3">
    <source>
        <dbReference type="Proteomes" id="UP000280066"/>
    </source>
</evidence>
<comment type="caution">
    <text evidence="2">The sequence shown here is derived from an EMBL/GenBank/DDBJ whole genome shotgun (WGS) entry which is preliminary data.</text>
</comment>
<dbReference type="Gene3D" id="3.40.1580.10">
    <property type="entry name" value="SMI1/KNR4-like"/>
    <property type="match status" value="1"/>
</dbReference>
<protein>
    <recommendedName>
        <fullName evidence="1">Knr4/Smi1-like domain-containing protein</fullName>
    </recommendedName>
</protein>
<dbReference type="InterPro" id="IPR037883">
    <property type="entry name" value="Knr4/Smi1-like_sf"/>
</dbReference>
<dbReference type="RefSeq" id="WP_125427494.1">
    <property type="nucleotide sequence ID" value="NZ_RWIS01000002.1"/>
</dbReference>
<dbReference type="Proteomes" id="UP000280066">
    <property type="component" value="Unassembled WGS sequence"/>
</dbReference>
<evidence type="ECO:0000313" key="2">
    <source>
        <dbReference type="EMBL" id="RSK36312.1"/>
    </source>
</evidence>
<accession>A0A3R9NSL8</accession>
<dbReference type="SUPFAM" id="SSF160631">
    <property type="entry name" value="SMI1/KNR4-like"/>
    <property type="match status" value="1"/>
</dbReference>